<protein>
    <submittedName>
        <fullName evidence="3">Reverse transcriptase domain-containing protein</fullName>
    </submittedName>
</protein>
<sequence length="209" mass="23068">MTLWLVPVQLHNLLGSIILRTGNIALALLSQLSFHTKWETVVLKQVQILRDLYSTFSLLGTIQGSTIIHQVDCLKQYLVMSIHFAVIPKTDVGVNRVVHYILDEQINFLLTSILWNINAIRIEKGIRIRRLITCRMSCMSGMHYAIVRDGGSDGEASVSPSPSPSQPASQPAGPTTPPPQPFIAVDMEAADRRKLELGVGVWDGCNANV</sequence>
<feature type="compositionally biased region" description="Low complexity" evidence="1">
    <location>
        <begin position="156"/>
        <end position="173"/>
    </location>
</feature>
<proteinExistence type="predicted"/>
<reference evidence="3" key="2">
    <citation type="submission" date="2017-02" db="UniProtKB">
        <authorList>
            <consortium name="WormBaseParasite"/>
        </authorList>
    </citation>
    <scope>IDENTIFICATION</scope>
</reference>
<dbReference type="AlphaFoldDB" id="A0A0K0CVR2"/>
<accession>A0A0K0CVR2</accession>
<dbReference type="Proteomes" id="UP000035642">
    <property type="component" value="Unassembled WGS sequence"/>
</dbReference>
<evidence type="ECO:0000313" key="2">
    <source>
        <dbReference type="Proteomes" id="UP000035642"/>
    </source>
</evidence>
<name>A0A0K0CVR2_ANGCA</name>
<reference evidence="2" key="1">
    <citation type="submission" date="2012-09" db="EMBL/GenBank/DDBJ databases">
        <authorList>
            <person name="Martin A.A."/>
        </authorList>
    </citation>
    <scope>NUCLEOTIDE SEQUENCE</scope>
</reference>
<organism evidence="2 3">
    <name type="scientific">Angiostrongylus cantonensis</name>
    <name type="common">Rat lungworm</name>
    <dbReference type="NCBI Taxonomy" id="6313"/>
    <lineage>
        <taxon>Eukaryota</taxon>
        <taxon>Metazoa</taxon>
        <taxon>Ecdysozoa</taxon>
        <taxon>Nematoda</taxon>
        <taxon>Chromadorea</taxon>
        <taxon>Rhabditida</taxon>
        <taxon>Rhabditina</taxon>
        <taxon>Rhabditomorpha</taxon>
        <taxon>Strongyloidea</taxon>
        <taxon>Metastrongylidae</taxon>
        <taxon>Angiostrongylus</taxon>
    </lineage>
</organism>
<dbReference type="WBParaSite" id="ACAC_0000144901-mRNA-1">
    <property type="protein sequence ID" value="ACAC_0000144901-mRNA-1"/>
    <property type="gene ID" value="ACAC_0000144901"/>
</dbReference>
<evidence type="ECO:0000313" key="3">
    <source>
        <dbReference type="WBParaSite" id="ACAC_0000144901-mRNA-1"/>
    </source>
</evidence>
<keyword evidence="2" id="KW-1185">Reference proteome</keyword>
<feature type="region of interest" description="Disordered" evidence="1">
    <location>
        <begin position="151"/>
        <end position="182"/>
    </location>
</feature>
<evidence type="ECO:0000256" key="1">
    <source>
        <dbReference type="SAM" id="MobiDB-lite"/>
    </source>
</evidence>